<evidence type="ECO:0000313" key="1">
    <source>
        <dbReference type="EMBL" id="MBB6496005.1"/>
    </source>
</evidence>
<dbReference type="RefSeq" id="WP_184231932.1">
    <property type="nucleotide sequence ID" value="NZ_JACHED010000001.1"/>
</dbReference>
<protein>
    <submittedName>
        <fullName evidence="1">Uncharacterized protein YwgA</fullName>
    </submittedName>
</protein>
<gene>
    <name evidence="1" type="ORF">HNP96_000026</name>
</gene>
<name>A0A7J9S8H1_METMI</name>
<evidence type="ECO:0000313" key="2">
    <source>
        <dbReference type="Proteomes" id="UP000590564"/>
    </source>
</evidence>
<proteinExistence type="predicted"/>
<reference evidence="1 2" key="1">
    <citation type="submission" date="2020-08" db="EMBL/GenBank/DDBJ databases">
        <title>Genomic Encyclopedia of Type Strains, Phase IV (KMG-V): Genome sequencing to study the core and pangenomes of soil and plant-associated prokaryotes.</title>
        <authorList>
            <person name="Whitman W."/>
        </authorList>
    </citation>
    <scope>NUCLEOTIDE SEQUENCE [LARGE SCALE GENOMIC DNA]</scope>
    <source>
        <strain evidence="1 2">D1</strain>
    </source>
</reference>
<dbReference type="AlphaFoldDB" id="A0A7J9S8H1"/>
<organism evidence="1 2">
    <name type="scientific">Methanococcus maripaludis</name>
    <name type="common">Methanococcus deltae</name>
    <dbReference type="NCBI Taxonomy" id="39152"/>
    <lineage>
        <taxon>Archaea</taxon>
        <taxon>Methanobacteriati</taxon>
        <taxon>Methanobacteriota</taxon>
        <taxon>Methanomada group</taxon>
        <taxon>Methanococci</taxon>
        <taxon>Methanococcales</taxon>
        <taxon>Methanococcaceae</taxon>
        <taxon>Methanococcus</taxon>
    </lineage>
</organism>
<dbReference type="EMBL" id="JACHED010000001">
    <property type="protein sequence ID" value="MBB6496005.1"/>
    <property type="molecule type" value="Genomic_DNA"/>
</dbReference>
<dbReference type="Proteomes" id="UP000590564">
    <property type="component" value="Unassembled WGS sequence"/>
</dbReference>
<sequence>MENIFYDLEDEEKLVLYCIGALDNEPIKSKIKFQKMLFLVSTVFEGYIDILDFEPYAYGPYSETADSVVEDLLKLGLVTTVASRGTQYKLSEKGIEVLNELNPKNALMHIISHFKKMVNNMTDTELLVLIYTSFPEYTKNSVVWDDIKNKRHDIATRLLKKGIIDFKKALNVSGMDEAEFLKFVESKNIPIA</sequence>
<accession>A0A7J9S8H1</accession>
<comment type="caution">
    <text evidence="1">The sequence shown here is derived from an EMBL/GenBank/DDBJ whole genome shotgun (WGS) entry which is preliminary data.</text>
</comment>